<dbReference type="EMBL" id="CAAALY010248213">
    <property type="protein sequence ID" value="VEL34702.1"/>
    <property type="molecule type" value="Genomic_DNA"/>
</dbReference>
<reference evidence="1" key="1">
    <citation type="submission" date="2018-11" db="EMBL/GenBank/DDBJ databases">
        <authorList>
            <consortium name="Pathogen Informatics"/>
        </authorList>
    </citation>
    <scope>NUCLEOTIDE SEQUENCE</scope>
</reference>
<accession>A0A3S5APL4</accession>
<name>A0A3S5APL4_9PLAT</name>
<sequence>MARILIPEDFPSLLSIADKKSHKIFDFDVWKRPIDRPGRRRRLNEGQEPCKWHVEPAMKMIRCTKPTFSDTLLCDIGGNETTELYE</sequence>
<gene>
    <name evidence="1" type="ORF">PXEA_LOCUS28142</name>
</gene>
<comment type="caution">
    <text evidence="1">The sequence shown here is derived from an EMBL/GenBank/DDBJ whole genome shotgun (WGS) entry which is preliminary data.</text>
</comment>
<evidence type="ECO:0000313" key="2">
    <source>
        <dbReference type="Proteomes" id="UP000784294"/>
    </source>
</evidence>
<proteinExistence type="predicted"/>
<dbReference type="AlphaFoldDB" id="A0A3S5APL4"/>
<keyword evidence="2" id="KW-1185">Reference proteome</keyword>
<protein>
    <submittedName>
        <fullName evidence="1">Uncharacterized protein</fullName>
    </submittedName>
</protein>
<evidence type="ECO:0000313" key="1">
    <source>
        <dbReference type="EMBL" id="VEL34702.1"/>
    </source>
</evidence>
<organism evidence="1 2">
    <name type="scientific">Protopolystoma xenopodis</name>
    <dbReference type="NCBI Taxonomy" id="117903"/>
    <lineage>
        <taxon>Eukaryota</taxon>
        <taxon>Metazoa</taxon>
        <taxon>Spiralia</taxon>
        <taxon>Lophotrochozoa</taxon>
        <taxon>Platyhelminthes</taxon>
        <taxon>Monogenea</taxon>
        <taxon>Polyopisthocotylea</taxon>
        <taxon>Polystomatidea</taxon>
        <taxon>Polystomatidae</taxon>
        <taxon>Protopolystoma</taxon>
    </lineage>
</organism>
<dbReference type="Proteomes" id="UP000784294">
    <property type="component" value="Unassembled WGS sequence"/>
</dbReference>